<feature type="region of interest" description="Disordered" evidence="1">
    <location>
        <begin position="85"/>
        <end position="105"/>
    </location>
</feature>
<dbReference type="AlphaFoldDB" id="A0A9N9V259"/>
<evidence type="ECO:0000313" key="2">
    <source>
        <dbReference type="EMBL" id="CAH0017834.1"/>
    </source>
</evidence>
<evidence type="ECO:0000256" key="1">
    <source>
        <dbReference type="SAM" id="MobiDB-lite"/>
    </source>
</evidence>
<organism evidence="2 3">
    <name type="scientific">Clonostachys rhizophaga</name>
    <dbReference type="NCBI Taxonomy" id="160324"/>
    <lineage>
        <taxon>Eukaryota</taxon>
        <taxon>Fungi</taxon>
        <taxon>Dikarya</taxon>
        <taxon>Ascomycota</taxon>
        <taxon>Pezizomycotina</taxon>
        <taxon>Sordariomycetes</taxon>
        <taxon>Hypocreomycetidae</taxon>
        <taxon>Hypocreales</taxon>
        <taxon>Bionectriaceae</taxon>
        <taxon>Clonostachys</taxon>
    </lineage>
</organism>
<gene>
    <name evidence="2" type="ORF">CRHIZ90672A_00018728</name>
</gene>
<dbReference type="Proteomes" id="UP000696573">
    <property type="component" value="Unassembled WGS sequence"/>
</dbReference>
<protein>
    <submittedName>
        <fullName evidence="2">Uncharacterized protein</fullName>
    </submittedName>
</protein>
<keyword evidence="3" id="KW-1185">Reference proteome</keyword>
<proteinExistence type="predicted"/>
<name>A0A9N9V259_9HYPO</name>
<comment type="caution">
    <text evidence="2">The sequence shown here is derived from an EMBL/GenBank/DDBJ whole genome shotgun (WGS) entry which is preliminary data.</text>
</comment>
<feature type="compositionally biased region" description="Basic residues" evidence="1">
    <location>
        <begin position="88"/>
        <end position="97"/>
    </location>
</feature>
<reference evidence="2" key="1">
    <citation type="submission" date="2021-10" db="EMBL/GenBank/DDBJ databases">
        <authorList>
            <person name="Piombo E."/>
        </authorList>
    </citation>
    <scope>NUCLEOTIDE SEQUENCE</scope>
</reference>
<evidence type="ECO:0000313" key="3">
    <source>
        <dbReference type="Proteomes" id="UP000696573"/>
    </source>
</evidence>
<sequence>MGKTRSTKAARRRYKADPNPILWEELKETEKQEEKAMIYTKREKWREVLARTGTDEKQLWALEKWARLRSWSAYELPKLPGIKDRRGIQHKTHRGKAKALSEKFFPESARGDDPIPGLKLLTYVTEGDIKEALKGIAPWKAPGPDEIPTGFLKTSMWETAS</sequence>
<dbReference type="OrthoDB" id="4368687at2759"/>
<dbReference type="EMBL" id="CABFNQ020000524">
    <property type="protein sequence ID" value="CAH0017834.1"/>
    <property type="molecule type" value="Genomic_DNA"/>
</dbReference>
<accession>A0A9N9V259</accession>